<dbReference type="EMBL" id="ML977011">
    <property type="protein sequence ID" value="KAF1952322.1"/>
    <property type="molecule type" value="Genomic_DNA"/>
</dbReference>
<name>A0A6A5TKU3_9PLEO</name>
<gene>
    <name evidence="1" type="ORF">CC80DRAFT_178750</name>
</gene>
<protein>
    <submittedName>
        <fullName evidence="1">Uncharacterized protein</fullName>
    </submittedName>
</protein>
<evidence type="ECO:0000313" key="2">
    <source>
        <dbReference type="Proteomes" id="UP000800035"/>
    </source>
</evidence>
<evidence type="ECO:0000313" key="1">
    <source>
        <dbReference type="EMBL" id="KAF1952322.1"/>
    </source>
</evidence>
<proteinExistence type="predicted"/>
<dbReference type="Proteomes" id="UP000800035">
    <property type="component" value="Unassembled WGS sequence"/>
</dbReference>
<sequence>MRCHFIMVTATVKGLGRIGGRRICAILQGYVQRLVVARQEVSMRWEWVWAAWEQLMATCTVRNPVTADTLALPACSAGQVFTVTPHNTDEPGWLLWGTPLVRVIPIAIPMRGVFTGTVAMADRRRTPMLPGVEVILQHAVTSLTNTTTFPMKTKTTTASAIATVTMIIADPDAGGTDLTTRTTTMTMKMMRTNTVMMIMTLRMRTMISTSHGTGLGRIIKTGMGMDIGGETTSIMPSSVK</sequence>
<accession>A0A6A5TKU3</accession>
<dbReference type="AlphaFoldDB" id="A0A6A5TKU3"/>
<keyword evidence="2" id="KW-1185">Reference proteome</keyword>
<reference evidence="1" key="1">
    <citation type="journal article" date="2020" name="Stud. Mycol.">
        <title>101 Dothideomycetes genomes: a test case for predicting lifestyles and emergence of pathogens.</title>
        <authorList>
            <person name="Haridas S."/>
            <person name="Albert R."/>
            <person name="Binder M."/>
            <person name="Bloem J."/>
            <person name="Labutti K."/>
            <person name="Salamov A."/>
            <person name="Andreopoulos B."/>
            <person name="Baker S."/>
            <person name="Barry K."/>
            <person name="Bills G."/>
            <person name="Bluhm B."/>
            <person name="Cannon C."/>
            <person name="Castanera R."/>
            <person name="Culley D."/>
            <person name="Daum C."/>
            <person name="Ezra D."/>
            <person name="Gonzalez J."/>
            <person name="Henrissat B."/>
            <person name="Kuo A."/>
            <person name="Liang C."/>
            <person name="Lipzen A."/>
            <person name="Lutzoni F."/>
            <person name="Magnuson J."/>
            <person name="Mondo S."/>
            <person name="Nolan M."/>
            <person name="Ohm R."/>
            <person name="Pangilinan J."/>
            <person name="Park H.-J."/>
            <person name="Ramirez L."/>
            <person name="Alfaro M."/>
            <person name="Sun H."/>
            <person name="Tritt A."/>
            <person name="Yoshinaga Y."/>
            <person name="Zwiers L.-H."/>
            <person name="Turgeon B."/>
            <person name="Goodwin S."/>
            <person name="Spatafora J."/>
            <person name="Crous P."/>
            <person name="Grigoriev I."/>
        </authorList>
    </citation>
    <scope>NUCLEOTIDE SEQUENCE</scope>
    <source>
        <strain evidence="1">CBS 675.92</strain>
    </source>
</reference>
<organism evidence="1 2">
    <name type="scientific">Byssothecium circinans</name>
    <dbReference type="NCBI Taxonomy" id="147558"/>
    <lineage>
        <taxon>Eukaryota</taxon>
        <taxon>Fungi</taxon>
        <taxon>Dikarya</taxon>
        <taxon>Ascomycota</taxon>
        <taxon>Pezizomycotina</taxon>
        <taxon>Dothideomycetes</taxon>
        <taxon>Pleosporomycetidae</taxon>
        <taxon>Pleosporales</taxon>
        <taxon>Massarineae</taxon>
        <taxon>Massarinaceae</taxon>
        <taxon>Byssothecium</taxon>
    </lineage>
</organism>